<reference evidence="2 3" key="1">
    <citation type="journal article" date="2016" name="Nat. Commun.">
        <title>Thousands of microbial genomes shed light on interconnected biogeochemical processes in an aquifer system.</title>
        <authorList>
            <person name="Anantharaman K."/>
            <person name="Brown C.T."/>
            <person name="Hug L.A."/>
            <person name="Sharon I."/>
            <person name="Castelle C.J."/>
            <person name="Probst A.J."/>
            <person name="Thomas B.C."/>
            <person name="Singh A."/>
            <person name="Wilkins M.J."/>
            <person name="Karaoz U."/>
            <person name="Brodie E.L."/>
            <person name="Williams K.H."/>
            <person name="Hubbard S.S."/>
            <person name="Banfield J.F."/>
        </authorList>
    </citation>
    <scope>NUCLEOTIDE SEQUENCE [LARGE SCALE GENOMIC DNA]</scope>
</reference>
<dbReference type="AlphaFoldDB" id="A0A1F4Q373"/>
<dbReference type="PANTHER" id="PTHR43356:SF2">
    <property type="entry name" value="PHOSPHATE ACETYLTRANSFERASE"/>
    <property type="match status" value="1"/>
</dbReference>
<dbReference type="Gene3D" id="3.40.50.300">
    <property type="entry name" value="P-loop containing nucleotide triphosphate hydrolases"/>
    <property type="match status" value="1"/>
</dbReference>
<dbReference type="EMBL" id="METM01000008">
    <property type="protein sequence ID" value="OGB90473.1"/>
    <property type="molecule type" value="Genomic_DNA"/>
</dbReference>
<dbReference type="InterPro" id="IPR027417">
    <property type="entry name" value="P-loop_NTPase"/>
</dbReference>
<dbReference type="Gene3D" id="3.40.1390.20">
    <property type="entry name" value="HprK N-terminal domain-like"/>
    <property type="match status" value="1"/>
</dbReference>
<evidence type="ECO:0000313" key="2">
    <source>
        <dbReference type="EMBL" id="OGB90473.1"/>
    </source>
</evidence>
<dbReference type="InterPro" id="IPR010766">
    <property type="entry name" value="DRTGG"/>
</dbReference>
<proteinExistence type="predicted"/>
<name>A0A1F4Q373_UNCSA</name>
<feature type="domain" description="DRTGG" evidence="1">
    <location>
        <begin position="222"/>
        <end position="333"/>
    </location>
</feature>
<dbReference type="SUPFAM" id="SSF75138">
    <property type="entry name" value="HprK N-terminal domain-like"/>
    <property type="match status" value="1"/>
</dbReference>
<evidence type="ECO:0000259" key="1">
    <source>
        <dbReference type="Pfam" id="PF07085"/>
    </source>
</evidence>
<dbReference type="CDD" id="cd03109">
    <property type="entry name" value="DTBS"/>
    <property type="match status" value="1"/>
</dbReference>
<dbReference type="InterPro" id="IPR028979">
    <property type="entry name" value="Ser_kin/Pase_Hpr-like_N_sf"/>
</dbReference>
<organism evidence="2 3">
    <name type="scientific">candidate division WOR-1 bacterium RIFCSPHIGHO2_01_FULL_53_15</name>
    <dbReference type="NCBI Taxonomy" id="1802564"/>
    <lineage>
        <taxon>Bacteria</taxon>
        <taxon>Bacillati</taxon>
        <taxon>Saganbacteria</taxon>
    </lineage>
</organism>
<protein>
    <recommendedName>
        <fullName evidence="1">DRTGG domain-containing protein</fullName>
    </recommendedName>
</protein>
<accession>A0A1F4Q373</accession>
<gene>
    <name evidence="2" type="ORF">A2625_00805</name>
</gene>
<dbReference type="Proteomes" id="UP000178724">
    <property type="component" value="Unassembled WGS sequence"/>
</dbReference>
<dbReference type="Pfam" id="PF07085">
    <property type="entry name" value="DRTGG"/>
    <property type="match status" value="1"/>
</dbReference>
<comment type="caution">
    <text evidence="2">The sequence shown here is derived from an EMBL/GenBank/DDBJ whole genome shotgun (WGS) entry which is preliminary data.</text>
</comment>
<dbReference type="SUPFAM" id="SSF52540">
    <property type="entry name" value="P-loop containing nucleoside triphosphate hydrolases"/>
    <property type="match status" value="1"/>
</dbReference>
<evidence type="ECO:0000313" key="3">
    <source>
        <dbReference type="Proteomes" id="UP000178724"/>
    </source>
</evidence>
<sequence length="366" mass="40157">MSDQKNKVFIAATRQNDGKTIVSLGLYAALRKRIKKIGYIKPVGQHYLVVDGKKIDKDAVLINSVYHPAGQLQDMSPIAVPHGFTENYIKHGKKEVLSRRIKKSFRDIQKVNDFVLIEGTGHAGVGSVFDLSNSDVASLLRAKVIIVSIGGVGKPIDEIMLNKAMFDAKGVEVLGVIINKVHESKIKKISRLVKAGLARKKIELLGVIPYREVLSSPTMEQLLEDLEGKLLGGKDALNNSIHRMIIGAMPPHEALGYFGKGTLLITPGSREDLILAAISGSLGEHVETYGVSGIILTGKITPHRHVLRLISGYNIPIIQVKADTFSVASYIHDLIVKIRPTDTDKIRATEELVEKYVAIDRVMKLI</sequence>
<dbReference type="Pfam" id="PF13500">
    <property type="entry name" value="AAA_26"/>
    <property type="match status" value="1"/>
</dbReference>
<dbReference type="InterPro" id="IPR050500">
    <property type="entry name" value="Phos_Acetyltrans/Butyryltrans"/>
</dbReference>
<dbReference type="PANTHER" id="PTHR43356">
    <property type="entry name" value="PHOSPHATE ACETYLTRANSFERASE"/>
    <property type="match status" value="1"/>
</dbReference>